<dbReference type="InParanoid" id="A0A6J2VDR0"/>
<dbReference type="Gene3D" id="2.60.40.10">
    <property type="entry name" value="Immunoglobulins"/>
    <property type="match status" value="1"/>
</dbReference>
<dbReference type="InterPro" id="IPR036179">
    <property type="entry name" value="Ig-like_dom_sf"/>
</dbReference>
<feature type="signal peptide" evidence="5">
    <location>
        <begin position="1"/>
        <end position="21"/>
    </location>
</feature>
<feature type="domain" description="Immunoglobulin V-set" evidence="6">
    <location>
        <begin position="23"/>
        <end position="120"/>
    </location>
</feature>
<dbReference type="OrthoDB" id="8955135at2759"/>
<comment type="subcellular location">
    <subcellularLocation>
        <location evidence="1">Membrane</location>
    </subcellularLocation>
</comment>
<reference evidence="8" key="1">
    <citation type="submission" date="2025-08" db="UniProtKB">
        <authorList>
            <consortium name="RefSeq"/>
        </authorList>
    </citation>
    <scope>IDENTIFICATION</scope>
</reference>
<proteinExistence type="predicted"/>
<evidence type="ECO:0000256" key="4">
    <source>
        <dbReference type="ARBA" id="ARBA00023180"/>
    </source>
</evidence>
<evidence type="ECO:0000256" key="5">
    <source>
        <dbReference type="SAM" id="SignalP"/>
    </source>
</evidence>
<dbReference type="InterPro" id="IPR015631">
    <property type="entry name" value="CD2/SLAM_rcpt"/>
</dbReference>
<evidence type="ECO:0000313" key="7">
    <source>
        <dbReference type="Proteomes" id="UP000504632"/>
    </source>
</evidence>
<gene>
    <name evidence="8" type="primary">LOC115811333</name>
</gene>
<accession>A0A6J2VDR0</accession>
<evidence type="ECO:0000313" key="8">
    <source>
        <dbReference type="RefSeq" id="XP_030629351.1"/>
    </source>
</evidence>
<name>A0A6J2VDR0_CHACN</name>
<dbReference type="Proteomes" id="UP000504632">
    <property type="component" value="Chromosome 5"/>
</dbReference>
<evidence type="ECO:0000256" key="1">
    <source>
        <dbReference type="ARBA" id="ARBA00004370"/>
    </source>
</evidence>
<dbReference type="InterPro" id="IPR013783">
    <property type="entry name" value="Ig-like_fold"/>
</dbReference>
<dbReference type="GO" id="GO:0016020">
    <property type="term" value="C:membrane"/>
    <property type="evidence" value="ECO:0007669"/>
    <property type="project" value="UniProtKB-SubCell"/>
</dbReference>
<dbReference type="GeneID" id="115811333"/>
<dbReference type="Pfam" id="PF07686">
    <property type="entry name" value="V-set"/>
    <property type="match status" value="1"/>
</dbReference>
<dbReference type="PANTHER" id="PTHR12080:SF56">
    <property type="entry name" value="NATURAL KILLER CELL RECEPTOR 2B4"/>
    <property type="match status" value="1"/>
</dbReference>
<organism evidence="7 8">
    <name type="scientific">Chanos chanos</name>
    <name type="common">Milkfish</name>
    <name type="synonym">Mugil chanos</name>
    <dbReference type="NCBI Taxonomy" id="29144"/>
    <lineage>
        <taxon>Eukaryota</taxon>
        <taxon>Metazoa</taxon>
        <taxon>Chordata</taxon>
        <taxon>Craniata</taxon>
        <taxon>Vertebrata</taxon>
        <taxon>Euteleostomi</taxon>
        <taxon>Actinopterygii</taxon>
        <taxon>Neopterygii</taxon>
        <taxon>Teleostei</taxon>
        <taxon>Ostariophysi</taxon>
        <taxon>Gonorynchiformes</taxon>
        <taxon>Chanidae</taxon>
        <taxon>Chanos</taxon>
    </lineage>
</organism>
<evidence type="ECO:0000259" key="6">
    <source>
        <dbReference type="Pfam" id="PF07686"/>
    </source>
</evidence>
<evidence type="ECO:0000256" key="2">
    <source>
        <dbReference type="ARBA" id="ARBA00022729"/>
    </source>
</evidence>
<dbReference type="InterPro" id="IPR013106">
    <property type="entry name" value="Ig_V-set"/>
</dbReference>
<keyword evidence="2 5" id="KW-0732">Signal</keyword>
<keyword evidence="4" id="KW-0325">Glycoprotein</keyword>
<keyword evidence="3" id="KW-0472">Membrane</keyword>
<dbReference type="PANTHER" id="PTHR12080">
    <property type="entry name" value="SIGNALING LYMPHOCYTIC ACTIVATION MOLECULE"/>
    <property type="match status" value="1"/>
</dbReference>
<keyword evidence="7" id="KW-1185">Reference proteome</keyword>
<protein>
    <submittedName>
        <fullName evidence="8">Uncharacterized protein LOC115811333</fullName>
    </submittedName>
</protein>
<dbReference type="RefSeq" id="XP_030629351.1">
    <property type="nucleotide sequence ID" value="XM_030773491.1"/>
</dbReference>
<dbReference type="SUPFAM" id="SSF48726">
    <property type="entry name" value="Immunoglobulin"/>
    <property type="match status" value="1"/>
</dbReference>
<dbReference type="AlphaFoldDB" id="A0A6J2VDR0"/>
<feature type="chain" id="PRO_5027044645" evidence="5">
    <location>
        <begin position="22"/>
        <end position="286"/>
    </location>
</feature>
<sequence>MATAWLFLSVLCLQIHVSVSGDETSVFVKEDESVQLNIQEDKGTQFTILTWTFNSSENIVTYINKYKDTEISDNYKNRVEFNIETFSLTLKNLQKTDSGLYTAKTTGDSDRDIAKYRISVLEPVEVPVIVLSDWSTTDVCNVTFSCKGHNLSLTSSCDSRSCSEEKVTSSGGSTLIVYVTGNSIICNYSNPVSWKMDTKDIQHACPYIEGTQPIDDTIYESVKDLSVRTEDPSTVYSTVGEFSQVPKETKETASKLETVYAFANYKCNDSSDKFANSEIVTPMTQS</sequence>
<evidence type="ECO:0000256" key="3">
    <source>
        <dbReference type="ARBA" id="ARBA00023136"/>
    </source>
</evidence>